<dbReference type="RefSeq" id="WP_092640959.1">
    <property type="nucleotide sequence ID" value="NZ_FNID01000022.1"/>
</dbReference>
<dbReference type="AlphaFoldDB" id="A0A1H0C6Z4"/>
<dbReference type="Pfam" id="PF01232">
    <property type="entry name" value="Mannitol_dh"/>
    <property type="match status" value="1"/>
</dbReference>
<evidence type="ECO:0000256" key="1">
    <source>
        <dbReference type="ARBA" id="ARBA00023002"/>
    </source>
</evidence>
<protein>
    <submittedName>
        <fullName evidence="5">Fructuronate reductase</fullName>
    </submittedName>
</protein>
<dbReference type="STRING" id="258515.SAMN05192585_12210"/>
<evidence type="ECO:0000313" key="5">
    <source>
        <dbReference type="EMBL" id="SDN53611.1"/>
    </source>
</evidence>
<evidence type="ECO:0000259" key="3">
    <source>
        <dbReference type="Pfam" id="PF01232"/>
    </source>
</evidence>
<dbReference type="Proteomes" id="UP000199182">
    <property type="component" value="Unassembled WGS sequence"/>
</dbReference>
<keyword evidence="6" id="KW-1185">Reference proteome</keyword>
<dbReference type="OrthoDB" id="271711at2"/>
<evidence type="ECO:0000313" key="6">
    <source>
        <dbReference type="Proteomes" id="UP000199182"/>
    </source>
</evidence>
<comment type="catalytic activity">
    <reaction evidence="2">
        <text>D-mannitol 1-phosphate + NAD(+) = beta-D-fructose 6-phosphate + NADH + H(+)</text>
        <dbReference type="Rhea" id="RHEA:19661"/>
        <dbReference type="ChEBI" id="CHEBI:15378"/>
        <dbReference type="ChEBI" id="CHEBI:57540"/>
        <dbReference type="ChEBI" id="CHEBI:57634"/>
        <dbReference type="ChEBI" id="CHEBI:57945"/>
        <dbReference type="ChEBI" id="CHEBI:61381"/>
        <dbReference type="EC" id="1.1.1.17"/>
    </reaction>
</comment>
<keyword evidence="1" id="KW-0560">Oxidoreductase</keyword>
<accession>A0A1H0C6Z4</accession>
<proteinExistence type="predicted"/>
<dbReference type="PANTHER" id="PTHR43362:SF1">
    <property type="entry name" value="MANNITOL DEHYDROGENASE 2-RELATED"/>
    <property type="match status" value="1"/>
</dbReference>
<feature type="domain" description="Mannitol dehydrogenase N-terminal" evidence="3">
    <location>
        <begin position="40"/>
        <end position="303"/>
    </location>
</feature>
<dbReference type="InterPro" id="IPR013328">
    <property type="entry name" value="6PGD_dom2"/>
</dbReference>
<name>A0A1H0C6Z4_9FIRM</name>
<evidence type="ECO:0000259" key="4">
    <source>
        <dbReference type="Pfam" id="PF08125"/>
    </source>
</evidence>
<dbReference type="InterPro" id="IPR050988">
    <property type="entry name" value="Mannitol_DH/Oxidoreductase"/>
</dbReference>
<reference evidence="5 6" key="1">
    <citation type="submission" date="2016-10" db="EMBL/GenBank/DDBJ databases">
        <authorList>
            <person name="de Groot N.N."/>
        </authorList>
    </citation>
    <scope>NUCLEOTIDE SEQUENCE [LARGE SCALE GENOMIC DNA]</scope>
    <source>
        <strain evidence="5 6">CGMCC 1.5012</strain>
    </source>
</reference>
<dbReference type="Gene3D" id="1.10.1040.10">
    <property type="entry name" value="N-(1-d-carboxylethyl)-l-norvaline Dehydrogenase, domain 2"/>
    <property type="match status" value="1"/>
</dbReference>
<evidence type="ECO:0000256" key="2">
    <source>
        <dbReference type="ARBA" id="ARBA00048615"/>
    </source>
</evidence>
<dbReference type="SUPFAM" id="SSF51735">
    <property type="entry name" value="NAD(P)-binding Rossmann-fold domains"/>
    <property type="match status" value="1"/>
</dbReference>
<dbReference type="Gene3D" id="3.40.50.720">
    <property type="entry name" value="NAD(P)-binding Rossmann-like Domain"/>
    <property type="match status" value="1"/>
</dbReference>
<dbReference type="InterPro" id="IPR013118">
    <property type="entry name" value="Mannitol_DH_C"/>
</dbReference>
<sequence length="533" mass="58511">MNLNYEGIRDSEAWQEAKVRLPRYDVQAVAKATKEHPVWLHFGAGNIFRGFIAALQDRLLNEGLANKGIVAVESFDYDIIKEVYAPHDNLTLLVTLKADGNNEKSVVASIAAGFTTADDFAILQGYFKDVQLRMVSFTITEKGYSLFDMSGNLLPVADADMKNGPQKPVHVMAVLTSLLYTRYKNGMAPIALVSMDNCSHNGEKLANAVKTVAAAWEQAGFVDKGFLAYIGDEKRVSFPWSMIDKITPRPDGEIYKALTESGIEGMAPIVTGKGTYIAPFVNAEAPQYLVVEDSFPAGRPMLEKAGVYFTSRDTVNRMERMKVTTCLNPLHTALAVFGCLLGYTKISEEMKDEQLSKLVRRIGYVEGLPVVTHPGILEPRAFLDEVVNERLPNPYIPDTPQRIACDTSQKIPIRFGETIKAYLASPEWNTDCLTGISLALAGWLRYLLGVDDELNPMTVSSDPLLNELQAALAGIEVGDPQSAEGKLDGILHNAALFGVDLFEAGLADRVQMLFECMLQGKGAVRALLKDYIG</sequence>
<dbReference type="PANTHER" id="PTHR43362">
    <property type="entry name" value="MANNITOL DEHYDROGENASE DSF1-RELATED"/>
    <property type="match status" value="1"/>
</dbReference>
<dbReference type="Pfam" id="PF08125">
    <property type="entry name" value="Mannitol_dh_C"/>
    <property type="match status" value="1"/>
</dbReference>
<dbReference type="InterPro" id="IPR008927">
    <property type="entry name" value="6-PGluconate_DH-like_C_sf"/>
</dbReference>
<dbReference type="GO" id="GO:0008926">
    <property type="term" value="F:mannitol-1-phosphate 5-dehydrogenase activity"/>
    <property type="evidence" value="ECO:0007669"/>
    <property type="project" value="UniProtKB-EC"/>
</dbReference>
<dbReference type="EMBL" id="FNID01000022">
    <property type="protein sequence ID" value="SDN53611.1"/>
    <property type="molecule type" value="Genomic_DNA"/>
</dbReference>
<dbReference type="InterPro" id="IPR013131">
    <property type="entry name" value="Mannitol_DH_N"/>
</dbReference>
<organism evidence="5 6">
    <name type="scientific">Acetanaerobacterium elongatum</name>
    <dbReference type="NCBI Taxonomy" id="258515"/>
    <lineage>
        <taxon>Bacteria</taxon>
        <taxon>Bacillati</taxon>
        <taxon>Bacillota</taxon>
        <taxon>Clostridia</taxon>
        <taxon>Eubacteriales</taxon>
        <taxon>Oscillospiraceae</taxon>
        <taxon>Acetanaerobacterium</taxon>
    </lineage>
</organism>
<dbReference type="InterPro" id="IPR036291">
    <property type="entry name" value="NAD(P)-bd_dom_sf"/>
</dbReference>
<gene>
    <name evidence="5" type="ORF">SAMN05192585_12210</name>
</gene>
<feature type="domain" description="Mannitol dehydrogenase C-terminal" evidence="4">
    <location>
        <begin position="316"/>
        <end position="501"/>
    </location>
</feature>
<dbReference type="SUPFAM" id="SSF48179">
    <property type="entry name" value="6-phosphogluconate dehydrogenase C-terminal domain-like"/>
    <property type="match status" value="1"/>
</dbReference>